<reference evidence="1 2" key="1">
    <citation type="submission" date="2016-01" db="EMBL/GenBank/DDBJ databases">
        <title>Draft Genome Sequences of Seven Thermophilic Sporeformers Isolated from Foods.</title>
        <authorList>
            <person name="Berendsen E.M."/>
            <person name="Wells-Bennik M.H."/>
            <person name="Krawcyk A.O."/>
            <person name="De Jong A."/>
            <person name="Holsappel S."/>
            <person name="Eijlander R.T."/>
            <person name="Kuipers O.P."/>
        </authorList>
    </citation>
    <scope>NUCLEOTIDE SEQUENCE [LARGE SCALE GENOMIC DNA]</scope>
    <source>
        <strain evidence="1 2">B4110</strain>
    </source>
</reference>
<dbReference type="EMBL" id="LQYW01000144">
    <property type="protein sequence ID" value="KYD24997.1"/>
    <property type="molecule type" value="Genomic_DNA"/>
</dbReference>
<proteinExistence type="predicted"/>
<dbReference type="RefSeq" id="WP_160331322.1">
    <property type="nucleotide sequence ID" value="NZ_JAZHOX010000059.1"/>
</dbReference>
<dbReference type="AlphaFoldDB" id="A0A150MKG4"/>
<dbReference type="Proteomes" id="UP000075324">
    <property type="component" value="Unassembled WGS sequence"/>
</dbReference>
<evidence type="ECO:0000313" key="1">
    <source>
        <dbReference type="EMBL" id="KYD24997.1"/>
    </source>
</evidence>
<comment type="caution">
    <text evidence="1">The sequence shown here is derived from an EMBL/GenBank/DDBJ whole genome shotgun (WGS) entry which is preliminary data.</text>
</comment>
<name>A0A150MKG4_9BACL</name>
<sequence length="56" mass="6622">MTEYLRSSHHSSYCCLNHQIYAKNTIGEKDLSEEQIKKFMDTVNPKLNWNIADFQT</sequence>
<accession>A0A150MKG4</accession>
<evidence type="ECO:0000313" key="2">
    <source>
        <dbReference type="Proteomes" id="UP000075324"/>
    </source>
</evidence>
<dbReference type="PATRIC" id="fig|153151.4.peg.1123"/>
<protein>
    <submittedName>
        <fullName evidence="1">Uncharacterized protein</fullName>
    </submittedName>
</protein>
<organism evidence="1 2">
    <name type="scientific">Parageobacillus toebii</name>
    <dbReference type="NCBI Taxonomy" id="153151"/>
    <lineage>
        <taxon>Bacteria</taxon>
        <taxon>Bacillati</taxon>
        <taxon>Bacillota</taxon>
        <taxon>Bacilli</taxon>
        <taxon>Bacillales</taxon>
        <taxon>Anoxybacillaceae</taxon>
        <taxon>Parageobacillus</taxon>
    </lineage>
</organism>
<gene>
    <name evidence="1" type="ORF">B4110_3812</name>
</gene>